<sequence>MRLIQVFDPALCCSSGVCGTEVDQNLVIFAGDAEWLKQQGGSLYRFNLAQQPLVFAETPAVASFLELSGEEGLPVTLVDGQVVLTGRYPSRAELMRYAGLESPKAADVDGEDVEQPAAEPNKAGAIKGIVKSGCCSGSSGCC</sequence>
<dbReference type="EMBL" id="AP022038">
    <property type="protein sequence ID" value="BBR39428.1"/>
    <property type="molecule type" value="Genomic_DNA"/>
</dbReference>
<dbReference type="GO" id="GO:0045892">
    <property type="term" value="P:negative regulation of DNA-templated transcription"/>
    <property type="evidence" value="ECO:0007669"/>
    <property type="project" value="InterPro"/>
</dbReference>
<proteinExistence type="predicted"/>
<dbReference type="Pfam" id="PF06953">
    <property type="entry name" value="ArsD"/>
    <property type="match status" value="1"/>
</dbReference>
<dbReference type="GO" id="GO:0046685">
    <property type="term" value="P:response to arsenic-containing substance"/>
    <property type="evidence" value="ECO:0007669"/>
    <property type="project" value="InterPro"/>
</dbReference>
<protein>
    <submittedName>
        <fullName evidence="1">Arsenic resistance operon repressor</fullName>
    </submittedName>
</protein>
<evidence type="ECO:0000313" key="1">
    <source>
        <dbReference type="EMBL" id="BBR39428.1"/>
    </source>
</evidence>
<name>A0A6S5Z0B7_AERVE</name>
<gene>
    <name evidence="1" type="ORF">WP3W19E03_19530</name>
</gene>
<dbReference type="RefSeq" id="WP_182939559.1">
    <property type="nucleotide sequence ID" value="NZ_AP022038.1"/>
</dbReference>
<dbReference type="Gene3D" id="3.40.30.10">
    <property type="entry name" value="Glutaredoxin"/>
    <property type="match status" value="1"/>
</dbReference>
<reference evidence="1 2" key="1">
    <citation type="submission" date="2019-12" db="EMBL/GenBank/DDBJ databases">
        <title>complete genome sequences of Aeromonas veronii str. WP3-W19-ESBL-03 isolated from wastewater treatment plant effluent.</title>
        <authorList>
            <person name="Sekizuka T."/>
            <person name="Itokawa K."/>
            <person name="Yatsu K."/>
            <person name="Inamine Y."/>
            <person name="Kuroda M."/>
        </authorList>
    </citation>
    <scope>NUCLEOTIDE SEQUENCE [LARGE SCALE GENOMIC DNA]</scope>
    <source>
        <strain evidence="1 2">WP3-W19-ESBL-03</strain>
    </source>
</reference>
<dbReference type="NCBIfam" id="NF033727">
    <property type="entry name" value="chaperon_ArsD"/>
    <property type="match status" value="1"/>
</dbReference>
<dbReference type="InterPro" id="IPR010712">
    <property type="entry name" value="Arsenical-R_ArsD"/>
</dbReference>
<dbReference type="AlphaFoldDB" id="A0A6S5Z0B7"/>
<evidence type="ECO:0000313" key="2">
    <source>
        <dbReference type="Proteomes" id="UP000515442"/>
    </source>
</evidence>
<organism evidence="1 2">
    <name type="scientific">Aeromonas veronii</name>
    <dbReference type="NCBI Taxonomy" id="654"/>
    <lineage>
        <taxon>Bacteria</taxon>
        <taxon>Pseudomonadati</taxon>
        <taxon>Pseudomonadota</taxon>
        <taxon>Gammaproteobacteria</taxon>
        <taxon>Aeromonadales</taxon>
        <taxon>Aeromonadaceae</taxon>
        <taxon>Aeromonas</taxon>
    </lineage>
</organism>
<dbReference type="GO" id="GO:0003677">
    <property type="term" value="F:DNA binding"/>
    <property type="evidence" value="ECO:0007669"/>
    <property type="project" value="InterPro"/>
</dbReference>
<dbReference type="Proteomes" id="UP000515442">
    <property type="component" value="Chromosome"/>
</dbReference>
<accession>A0A6S5Z0B7</accession>